<reference evidence="7" key="2">
    <citation type="journal article" date="2023" name="IMA Fungus">
        <title>Comparative genomic study of the Penicillium genus elucidates a diverse pangenome and 15 lateral gene transfer events.</title>
        <authorList>
            <person name="Petersen C."/>
            <person name="Sorensen T."/>
            <person name="Nielsen M.R."/>
            <person name="Sondergaard T.E."/>
            <person name="Sorensen J.L."/>
            <person name="Fitzpatrick D.A."/>
            <person name="Frisvad J.C."/>
            <person name="Nielsen K.L."/>
        </authorList>
    </citation>
    <scope>NUCLEOTIDE SEQUENCE</scope>
    <source>
        <strain evidence="7">IBT 30069</strain>
    </source>
</reference>
<comment type="cofactor">
    <cofactor evidence="1 5">
        <name>heme</name>
        <dbReference type="ChEBI" id="CHEBI:30413"/>
    </cofactor>
</comment>
<gene>
    <name evidence="7" type="ORF">N7456_007328</name>
</gene>
<dbReference type="PRINTS" id="PR00463">
    <property type="entry name" value="EP450I"/>
</dbReference>
<evidence type="ECO:0000313" key="7">
    <source>
        <dbReference type="EMBL" id="KAJ5096607.1"/>
    </source>
</evidence>
<evidence type="ECO:0000256" key="4">
    <source>
        <dbReference type="ARBA" id="ARBA00023004"/>
    </source>
</evidence>
<dbReference type="Proteomes" id="UP001149165">
    <property type="component" value="Unassembled WGS sequence"/>
</dbReference>
<dbReference type="InterPro" id="IPR017972">
    <property type="entry name" value="Cyt_P450_CS"/>
</dbReference>
<dbReference type="PRINTS" id="PR00385">
    <property type="entry name" value="P450"/>
</dbReference>
<dbReference type="InterPro" id="IPR050121">
    <property type="entry name" value="Cytochrome_P450_monoxygenase"/>
</dbReference>
<dbReference type="GO" id="GO:0005506">
    <property type="term" value="F:iron ion binding"/>
    <property type="evidence" value="ECO:0007669"/>
    <property type="project" value="InterPro"/>
</dbReference>
<feature type="binding site" description="axial binding residue" evidence="5">
    <location>
        <position position="450"/>
    </location>
    <ligand>
        <name>heme</name>
        <dbReference type="ChEBI" id="CHEBI:30413"/>
    </ligand>
    <ligandPart>
        <name>Fe</name>
        <dbReference type="ChEBI" id="CHEBI:18248"/>
    </ligandPart>
</feature>
<sequence length="474" mass="53486">MITLQVAAACLGAFLIFHIIRVERRIADVPGPFIARFTDWWRVYHYIKGDWGETILWWHQRYGDLIRTGPNRISVGDPLEVPRVYQVKPLLHKGTMYRTLIGWFRGENVAGLEGMVDEVQHANTKRVIASAYSWNAVVGYEPQITYSALELIDNIGKHPVIDINDWIPWWGIDSMNRIAFSSSLGFMKNARDVGRTLEATRKITAGIAYMGAFPTIFMWIAWALSTVIGPSGRLVNLCMGIVNSRLSGKDASEMGHWNGEPILLEKEAMNAKGDLLDAFIKAGKEQPKLFPHSRVIGMTFTTILAGSDTTAYNLSWTIYYLLKNPAYIVRLQEELDRAAQQGELSYPPSLAELSKLPYLEAVIKEGLRYAVLLQMHMERVVPKEGMEICGYSVPGGITVGCISKVIHMNKEVYGEDAERFRPERWLEASPEKLKVMERCGIWFGAGKHTCIGQHFARAKTLKVLSMILMNFNVS</sequence>
<evidence type="ECO:0000256" key="1">
    <source>
        <dbReference type="ARBA" id="ARBA00001971"/>
    </source>
</evidence>
<proteinExistence type="inferred from homology"/>
<dbReference type="PANTHER" id="PTHR24305">
    <property type="entry name" value="CYTOCHROME P450"/>
    <property type="match status" value="1"/>
</dbReference>
<dbReference type="Pfam" id="PF00067">
    <property type="entry name" value="p450"/>
    <property type="match status" value="1"/>
</dbReference>
<dbReference type="PANTHER" id="PTHR24305:SF235">
    <property type="entry name" value="CYTOCHROME P450 MONOOXYGENASE APDB-RELATED"/>
    <property type="match status" value="1"/>
</dbReference>
<comment type="caution">
    <text evidence="7">The sequence shown here is derived from an EMBL/GenBank/DDBJ whole genome shotgun (WGS) entry which is preliminary data.</text>
</comment>
<dbReference type="InterPro" id="IPR036396">
    <property type="entry name" value="Cyt_P450_sf"/>
</dbReference>
<reference evidence="7" key="1">
    <citation type="submission" date="2022-11" db="EMBL/GenBank/DDBJ databases">
        <authorList>
            <person name="Petersen C."/>
        </authorList>
    </citation>
    <scope>NUCLEOTIDE SEQUENCE</scope>
    <source>
        <strain evidence="7">IBT 30069</strain>
    </source>
</reference>
<keyword evidence="2 5" id="KW-0479">Metal-binding</keyword>
<keyword evidence="5 6" id="KW-0349">Heme</keyword>
<evidence type="ECO:0000256" key="2">
    <source>
        <dbReference type="ARBA" id="ARBA00022723"/>
    </source>
</evidence>
<dbReference type="PROSITE" id="PS00086">
    <property type="entry name" value="CYTOCHROME_P450"/>
    <property type="match status" value="1"/>
</dbReference>
<dbReference type="InterPro" id="IPR001128">
    <property type="entry name" value="Cyt_P450"/>
</dbReference>
<comment type="similarity">
    <text evidence="6">Belongs to the cytochrome P450 family.</text>
</comment>
<dbReference type="GO" id="GO:0004497">
    <property type="term" value="F:monooxygenase activity"/>
    <property type="evidence" value="ECO:0007669"/>
    <property type="project" value="UniProtKB-KW"/>
</dbReference>
<keyword evidence="3 6" id="KW-0560">Oxidoreductase</keyword>
<evidence type="ECO:0000256" key="5">
    <source>
        <dbReference type="PIRSR" id="PIRSR602401-1"/>
    </source>
</evidence>
<dbReference type="AlphaFoldDB" id="A0A9W9FAX7"/>
<dbReference type="Gene3D" id="1.10.630.10">
    <property type="entry name" value="Cytochrome P450"/>
    <property type="match status" value="1"/>
</dbReference>
<organism evidence="7 8">
    <name type="scientific">Penicillium angulare</name>
    <dbReference type="NCBI Taxonomy" id="116970"/>
    <lineage>
        <taxon>Eukaryota</taxon>
        <taxon>Fungi</taxon>
        <taxon>Dikarya</taxon>
        <taxon>Ascomycota</taxon>
        <taxon>Pezizomycotina</taxon>
        <taxon>Eurotiomycetes</taxon>
        <taxon>Eurotiomycetidae</taxon>
        <taxon>Eurotiales</taxon>
        <taxon>Aspergillaceae</taxon>
        <taxon>Penicillium</taxon>
    </lineage>
</organism>
<evidence type="ECO:0000256" key="6">
    <source>
        <dbReference type="RuleBase" id="RU000461"/>
    </source>
</evidence>
<name>A0A9W9FAX7_9EURO</name>
<dbReference type="GO" id="GO:0016705">
    <property type="term" value="F:oxidoreductase activity, acting on paired donors, with incorporation or reduction of molecular oxygen"/>
    <property type="evidence" value="ECO:0007669"/>
    <property type="project" value="InterPro"/>
</dbReference>
<dbReference type="SUPFAM" id="SSF48264">
    <property type="entry name" value="Cytochrome P450"/>
    <property type="match status" value="1"/>
</dbReference>
<protein>
    <submittedName>
        <fullName evidence="7">Cytochrome P450</fullName>
    </submittedName>
</protein>
<evidence type="ECO:0000256" key="3">
    <source>
        <dbReference type="ARBA" id="ARBA00023002"/>
    </source>
</evidence>
<dbReference type="GO" id="GO:0043386">
    <property type="term" value="P:mycotoxin biosynthetic process"/>
    <property type="evidence" value="ECO:0007669"/>
    <property type="project" value="UniProtKB-ARBA"/>
</dbReference>
<dbReference type="OrthoDB" id="3934656at2759"/>
<dbReference type="InterPro" id="IPR002401">
    <property type="entry name" value="Cyt_P450_E_grp-I"/>
</dbReference>
<keyword evidence="4 5" id="KW-0408">Iron</keyword>
<dbReference type="EMBL" id="JAPQKH010000005">
    <property type="protein sequence ID" value="KAJ5096607.1"/>
    <property type="molecule type" value="Genomic_DNA"/>
</dbReference>
<evidence type="ECO:0000313" key="8">
    <source>
        <dbReference type="Proteomes" id="UP001149165"/>
    </source>
</evidence>
<dbReference type="GO" id="GO:0020037">
    <property type="term" value="F:heme binding"/>
    <property type="evidence" value="ECO:0007669"/>
    <property type="project" value="InterPro"/>
</dbReference>
<accession>A0A9W9FAX7</accession>
<keyword evidence="8" id="KW-1185">Reference proteome</keyword>
<keyword evidence="6" id="KW-0503">Monooxygenase</keyword>